<name>U4R408_9FIRM</name>
<dbReference type="Proteomes" id="UP000016860">
    <property type="component" value="Unassembled WGS sequence"/>
</dbReference>
<dbReference type="InterPro" id="IPR038666">
    <property type="entry name" value="SSP1_head-tail_sf"/>
</dbReference>
<evidence type="ECO:0000313" key="2">
    <source>
        <dbReference type="Proteomes" id="UP000016860"/>
    </source>
</evidence>
<evidence type="ECO:0008006" key="3">
    <source>
        <dbReference type="Google" id="ProtNLM"/>
    </source>
</evidence>
<evidence type="ECO:0000313" key="1">
    <source>
        <dbReference type="EMBL" id="EPR12368.1"/>
    </source>
</evidence>
<dbReference type="NCBIfam" id="TIGR01563">
    <property type="entry name" value="gp16_SPP1"/>
    <property type="match status" value="1"/>
</dbReference>
<dbReference type="OrthoDB" id="9808209at2"/>
<proteinExistence type="predicted"/>
<dbReference type="Pfam" id="PF05521">
    <property type="entry name" value="Phage_HCP"/>
    <property type="match status" value="1"/>
</dbReference>
<dbReference type="Gene3D" id="2.40.10.270">
    <property type="entry name" value="Bacteriophage SPP1 head-tail adaptor protein"/>
    <property type="match status" value="1"/>
</dbReference>
<comment type="caution">
    <text evidence="1">The sequence shown here is derived from an EMBL/GenBank/DDBJ whole genome shotgun (WGS) entry which is preliminary data.</text>
</comment>
<dbReference type="PATRIC" id="fig|1330534.3.peg.1728"/>
<dbReference type="AlphaFoldDB" id="U4R408"/>
<organism evidence="1 2">
    <name type="scientific">Ruminiclostridium papyrosolvens C7</name>
    <dbReference type="NCBI Taxonomy" id="1330534"/>
    <lineage>
        <taxon>Bacteria</taxon>
        <taxon>Bacillati</taxon>
        <taxon>Bacillota</taxon>
        <taxon>Clostridia</taxon>
        <taxon>Eubacteriales</taxon>
        <taxon>Oscillospiraceae</taxon>
        <taxon>Ruminiclostridium</taxon>
    </lineage>
</organism>
<sequence length="116" mass="13431">MNPGELKHRIRIQQKTKNIDNKGHPVETWVDFGATQERPEVFRWAKWVWLHGNEFYAAAAVQSKATANVTIRYTPGLTSEMSVLYKGKRYGILPPIDNIREENKIITFKVYIVEEG</sequence>
<accession>U4R408</accession>
<dbReference type="InterPro" id="IPR008767">
    <property type="entry name" value="Phage_SPP1_head-tail_adaptor"/>
</dbReference>
<dbReference type="EMBL" id="ATAY01000028">
    <property type="protein sequence ID" value="EPR12368.1"/>
    <property type="molecule type" value="Genomic_DNA"/>
</dbReference>
<dbReference type="RefSeq" id="WP_020815283.1">
    <property type="nucleotide sequence ID" value="NZ_ATAY01000028.1"/>
</dbReference>
<reference evidence="1 2" key="1">
    <citation type="journal article" date="2013" name="Genome Announc.">
        <title>Draft Genome Sequence of the Cellulolytic Bacterium Clostridium papyrosolvens C7 (ATCC 700395).</title>
        <authorList>
            <person name="Zepeda V."/>
            <person name="Dassa B."/>
            <person name="Borovok I."/>
            <person name="Lamed R."/>
            <person name="Bayer E.A."/>
            <person name="Cate J.H."/>
        </authorList>
    </citation>
    <scope>NUCLEOTIDE SEQUENCE [LARGE SCALE GENOMIC DNA]</scope>
    <source>
        <strain evidence="1 2">C7</strain>
    </source>
</reference>
<gene>
    <name evidence="1" type="ORF">L323_08690</name>
</gene>
<dbReference type="STRING" id="1330534.L323_08690"/>
<protein>
    <recommendedName>
        <fullName evidence="3">Head-tail adaptor protein</fullName>
    </recommendedName>
</protein>